<dbReference type="AlphaFoldDB" id="A0A0S7XQX7"/>
<dbReference type="InterPro" id="IPR013114">
    <property type="entry name" value="FabA_FabZ"/>
</dbReference>
<evidence type="ECO:0000313" key="3">
    <source>
        <dbReference type="EMBL" id="KPJ64909.1"/>
    </source>
</evidence>
<reference evidence="3 4" key="1">
    <citation type="journal article" date="2015" name="Microbiome">
        <title>Genomic resolution of linkages in carbon, nitrogen, and sulfur cycling among widespread estuary sediment bacteria.</title>
        <authorList>
            <person name="Baker B.J."/>
            <person name="Lazar C.S."/>
            <person name="Teske A.P."/>
            <person name="Dick G.J."/>
        </authorList>
    </citation>
    <scope>NUCLEOTIDE SEQUENCE [LARGE SCALE GENOMIC DNA]</scope>
    <source>
        <strain evidence="3">DG_54_3</strain>
    </source>
</reference>
<evidence type="ECO:0008006" key="5">
    <source>
        <dbReference type="Google" id="ProtNLM"/>
    </source>
</evidence>
<dbReference type="GO" id="GO:0016829">
    <property type="term" value="F:lyase activity"/>
    <property type="evidence" value="ECO:0007669"/>
    <property type="project" value="UniProtKB-KW"/>
</dbReference>
<dbReference type="PANTHER" id="PTHR30272:SF1">
    <property type="entry name" value="3-HYDROXYACYL-[ACYL-CARRIER-PROTEIN] DEHYDRATASE"/>
    <property type="match status" value="1"/>
</dbReference>
<keyword evidence="2" id="KW-0456">Lyase</keyword>
<gene>
    <name evidence="3" type="ORF">AMJ44_11950</name>
</gene>
<sequence>MLPKPIEILPQQPPFLFVDEYLELDENHCLAKYTFKQNEWFFKGHFPGNPIVPGVVLIEAMAQTGVSIGIFRVSQKEKVPMEKVKEISLSVFVRIGEVEFLGMVKPEETVFISSRIKFYRFNKFETEGEIYKMVEGQKKIVCAHQSIVGQGLKLPRV</sequence>
<dbReference type="Gene3D" id="3.10.129.10">
    <property type="entry name" value="Hotdog Thioesterase"/>
    <property type="match status" value="1"/>
</dbReference>
<name>A0A0S7XQX7_UNCSA</name>
<organism evidence="3 4">
    <name type="scientific">candidate division WOR-1 bacterium DG_54_3</name>
    <dbReference type="NCBI Taxonomy" id="1703775"/>
    <lineage>
        <taxon>Bacteria</taxon>
        <taxon>Bacillati</taxon>
        <taxon>Saganbacteria</taxon>
    </lineage>
</organism>
<evidence type="ECO:0000313" key="4">
    <source>
        <dbReference type="Proteomes" id="UP000051861"/>
    </source>
</evidence>
<proteinExistence type="inferred from homology"/>
<dbReference type="Pfam" id="PF07977">
    <property type="entry name" value="FabA"/>
    <property type="match status" value="1"/>
</dbReference>
<evidence type="ECO:0000256" key="2">
    <source>
        <dbReference type="ARBA" id="ARBA00023239"/>
    </source>
</evidence>
<evidence type="ECO:0000256" key="1">
    <source>
        <dbReference type="ARBA" id="ARBA00009174"/>
    </source>
</evidence>
<accession>A0A0S7XQX7</accession>
<dbReference type="SUPFAM" id="SSF54637">
    <property type="entry name" value="Thioesterase/thiol ester dehydrase-isomerase"/>
    <property type="match status" value="1"/>
</dbReference>
<dbReference type="PATRIC" id="fig|1703775.3.peg.1397"/>
<dbReference type="InterPro" id="IPR029069">
    <property type="entry name" value="HotDog_dom_sf"/>
</dbReference>
<dbReference type="Proteomes" id="UP000051861">
    <property type="component" value="Unassembled WGS sequence"/>
</dbReference>
<dbReference type="EMBL" id="LIZX01000158">
    <property type="protein sequence ID" value="KPJ64909.1"/>
    <property type="molecule type" value="Genomic_DNA"/>
</dbReference>
<comment type="caution">
    <text evidence="3">The sequence shown here is derived from an EMBL/GenBank/DDBJ whole genome shotgun (WGS) entry which is preliminary data.</text>
</comment>
<protein>
    <recommendedName>
        <fullName evidence="5">3-hydroxyacyl-ACP dehydratase</fullName>
    </recommendedName>
</protein>
<comment type="similarity">
    <text evidence="1">Belongs to the thioester dehydratase family. FabZ subfamily.</text>
</comment>
<dbReference type="PANTHER" id="PTHR30272">
    <property type="entry name" value="3-HYDROXYACYL-[ACYL-CARRIER-PROTEIN] DEHYDRATASE"/>
    <property type="match status" value="1"/>
</dbReference>